<proteinExistence type="predicted"/>
<evidence type="ECO:0000313" key="2">
    <source>
        <dbReference type="Proteomes" id="UP000063308"/>
    </source>
</evidence>
<accession>A0A0E4FWZ7</accession>
<name>A0A0E4FWZ7_9BRAD</name>
<organism evidence="1 2">
    <name type="scientific">Bradyrhizobium diazoefficiens</name>
    <dbReference type="NCBI Taxonomy" id="1355477"/>
    <lineage>
        <taxon>Bacteria</taxon>
        <taxon>Pseudomonadati</taxon>
        <taxon>Pseudomonadota</taxon>
        <taxon>Alphaproteobacteria</taxon>
        <taxon>Hyphomicrobiales</taxon>
        <taxon>Nitrobacteraceae</taxon>
        <taxon>Bradyrhizobium</taxon>
    </lineage>
</organism>
<evidence type="ECO:0000313" key="1">
    <source>
        <dbReference type="EMBL" id="BAR56166.1"/>
    </source>
</evidence>
<dbReference type="EMBL" id="AP014685">
    <property type="protein sequence ID" value="BAR56166.1"/>
    <property type="molecule type" value="Genomic_DNA"/>
</dbReference>
<dbReference type="Proteomes" id="UP000063308">
    <property type="component" value="Chromosome"/>
</dbReference>
<gene>
    <name evidence="1" type="ORF">NK6_2986</name>
</gene>
<sequence length="173" mass="18542">MTVDIVDGSQKRADGLWLGDSGPVLNLRRNEGAGKIAGWIAFGATGGDCVSEDAAGEAARAPGAFIATATFDLAKRVQQFRRCNISDWTIANVAVQQSYQPFLFFDRRRIVAFGFEFGDQFIGDDPEGVGPRDPGGAPIQLPLRRWINAFRQESLILIPRGPGGSEADCGIGA</sequence>
<reference evidence="1 2" key="1">
    <citation type="submission" date="2014-11" db="EMBL/GenBank/DDBJ databases">
        <title>Symbiosis island explosion on the genome of extra-slow-growing strains of soybean bradyrhizobia with massive insertion sequences.</title>
        <authorList>
            <person name="Iida T."/>
            <person name="Minamisawa K."/>
        </authorList>
    </citation>
    <scope>NUCLEOTIDE SEQUENCE [LARGE SCALE GENOMIC DNA]</scope>
    <source>
        <strain evidence="1 2">NK6</strain>
    </source>
</reference>
<protein>
    <submittedName>
        <fullName evidence="1">Uncharacterized protein</fullName>
    </submittedName>
</protein>
<dbReference type="AlphaFoldDB" id="A0A0E4FWZ7"/>